<dbReference type="SFLD" id="SFLDG01140">
    <property type="entry name" value="C2.B:_Phosphomannomutase_and_P"/>
    <property type="match status" value="1"/>
</dbReference>
<evidence type="ECO:0000313" key="1">
    <source>
        <dbReference type="EMBL" id="RGT08774.1"/>
    </source>
</evidence>
<gene>
    <name evidence="1" type="ORF">DWX53_09380</name>
</gene>
<protein>
    <submittedName>
        <fullName evidence="1">HAD family phosphatase</fullName>
    </submittedName>
</protein>
<dbReference type="RefSeq" id="WP_118144870.1">
    <property type="nucleotide sequence ID" value="NZ_QRWH01000007.1"/>
</dbReference>
<proteinExistence type="predicted"/>
<dbReference type="GO" id="GO:0005829">
    <property type="term" value="C:cytosol"/>
    <property type="evidence" value="ECO:0007669"/>
    <property type="project" value="TreeGrafter"/>
</dbReference>
<evidence type="ECO:0000313" key="2">
    <source>
        <dbReference type="Proteomes" id="UP000283630"/>
    </source>
</evidence>
<accession>A0A412MD88</accession>
<dbReference type="InterPro" id="IPR000150">
    <property type="entry name" value="Cof"/>
</dbReference>
<dbReference type="Proteomes" id="UP000283630">
    <property type="component" value="Unassembled WGS sequence"/>
</dbReference>
<dbReference type="GO" id="GO:0016791">
    <property type="term" value="F:phosphatase activity"/>
    <property type="evidence" value="ECO:0007669"/>
    <property type="project" value="TreeGrafter"/>
</dbReference>
<dbReference type="SFLD" id="SFLDS00003">
    <property type="entry name" value="Haloacid_Dehalogenase"/>
    <property type="match status" value="1"/>
</dbReference>
<dbReference type="AlphaFoldDB" id="A0A412MD88"/>
<dbReference type="Gene3D" id="3.40.50.1000">
    <property type="entry name" value="HAD superfamily/HAD-like"/>
    <property type="match status" value="1"/>
</dbReference>
<dbReference type="InterPro" id="IPR023214">
    <property type="entry name" value="HAD_sf"/>
</dbReference>
<dbReference type="Pfam" id="PF08282">
    <property type="entry name" value="Hydrolase_3"/>
    <property type="match status" value="1"/>
</dbReference>
<organism evidence="1 2">
    <name type="scientific">Dorea formicigenerans</name>
    <dbReference type="NCBI Taxonomy" id="39486"/>
    <lineage>
        <taxon>Bacteria</taxon>
        <taxon>Bacillati</taxon>
        <taxon>Bacillota</taxon>
        <taxon>Clostridia</taxon>
        <taxon>Lachnospirales</taxon>
        <taxon>Lachnospiraceae</taxon>
        <taxon>Dorea</taxon>
    </lineage>
</organism>
<dbReference type="GO" id="GO:0000287">
    <property type="term" value="F:magnesium ion binding"/>
    <property type="evidence" value="ECO:0007669"/>
    <property type="project" value="TreeGrafter"/>
</dbReference>
<dbReference type="PANTHER" id="PTHR10000">
    <property type="entry name" value="PHOSPHOSERINE PHOSPHATASE"/>
    <property type="match status" value="1"/>
</dbReference>
<dbReference type="Gene3D" id="3.30.1240.10">
    <property type="match status" value="1"/>
</dbReference>
<comment type="caution">
    <text evidence="1">The sequence shown here is derived from an EMBL/GenBank/DDBJ whole genome shotgun (WGS) entry which is preliminary data.</text>
</comment>
<dbReference type="PANTHER" id="PTHR10000:SF25">
    <property type="entry name" value="PHOSPHATASE YKRA-RELATED"/>
    <property type="match status" value="1"/>
</dbReference>
<reference evidence="1 2" key="1">
    <citation type="submission" date="2018-08" db="EMBL/GenBank/DDBJ databases">
        <title>A genome reference for cultivated species of the human gut microbiota.</title>
        <authorList>
            <person name="Zou Y."/>
            <person name="Xue W."/>
            <person name="Luo G."/>
        </authorList>
    </citation>
    <scope>NUCLEOTIDE SEQUENCE [LARGE SCALE GENOMIC DNA]</scope>
    <source>
        <strain evidence="1 2">AF19-4AC</strain>
    </source>
</reference>
<sequence length="265" mass="30424">MKKAALFFDVDGTLIDEQTKIVPESTLCALKQARENGHLVFINTGRTSCNTLDSMKHIPVDGYVCGCGTEIIYQGNVLMHSTLTKEQCRRYIQVIQECRMEGVLEASDDLYFPQNSSRFPEIEDIRQRMGKAWGLGCKKYIEDGGFIYDKMFLLSDQTSDVVKFIEEVRDDLAVIDRRHGSYECIQKQYTKATGIEYMKKYLGYDMDQIYVFGDSSNDLAMFEYATHTVAMKEHDSVLDPYTEYVTDSVMNDGIEKAMKHYQLII</sequence>
<name>A0A412MD88_9FIRM</name>
<dbReference type="NCBIfam" id="TIGR00099">
    <property type="entry name" value="Cof-subfamily"/>
    <property type="match status" value="1"/>
</dbReference>
<dbReference type="SUPFAM" id="SSF56784">
    <property type="entry name" value="HAD-like"/>
    <property type="match status" value="1"/>
</dbReference>
<dbReference type="InterPro" id="IPR036412">
    <property type="entry name" value="HAD-like_sf"/>
</dbReference>
<dbReference type="EMBL" id="QRWH01000007">
    <property type="protein sequence ID" value="RGT08774.1"/>
    <property type="molecule type" value="Genomic_DNA"/>
</dbReference>